<protein>
    <submittedName>
        <fullName evidence="2">Uncharacterized protein</fullName>
    </submittedName>
</protein>
<evidence type="ECO:0000313" key="2">
    <source>
        <dbReference type="EMBL" id="MBW0467209.1"/>
    </source>
</evidence>
<keyword evidence="3" id="KW-1185">Reference proteome</keyword>
<reference evidence="2" key="1">
    <citation type="submission" date="2021-03" db="EMBL/GenBank/DDBJ databases">
        <title>Draft genome sequence of rust myrtle Austropuccinia psidii MF-1, a brazilian biotype.</title>
        <authorList>
            <person name="Quecine M.C."/>
            <person name="Pachon D.M.R."/>
            <person name="Bonatelli M.L."/>
            <person name="Correr F.H."/>
            <person name="Franceschini L.M."/>
            <person name="Leite T.F."/>
            <person name="Margarido G.R.A."/>
            <person name="Almeida C.A."/>
            <person name="Ferrarezi J.A."/>
            <person name="Labate C.A."/>
        </authorList>
    </citation>
    <scope>NUCLEOTIDE SEQUENCE</scope>
    <source>
        <strain evidence="2">MF-1</strain>
    </source>
</reference>
<evidence type="ECO:0000313" key="3">
    <source>
        <dbReference type="Proteomes" id="UP000765509"/>
    </source>
</evidence>
<sequence>MMRQTPSPFQKLYGGVKDLTKRHIQLTHNYPHTKLTATIDDALRPHIHHTSTTLSPQPTERVPTTDQTDGLPKIPTLQCARDHLTLFTLLWKAPNRVKRTKPKYKKTQNPTKPKQQHLYTRLPIFLQHPGKLHHCNKKIPEHQKLPSPKNNTPTPSQNIPNPLFFFFTDRNPPSFPLSTSKNSSSSLCSLHLSTNF</sequence>
<name>A0A9Q3BKY8_9BASI</name>
<evidence type="ECO:0000256" key="1">
    <source>
        <dbReference type="SAM" id="MobiDB-lite"/>
    </source>
</evidence>
<dbReference type="Proteomes" id="UP000765509">
    <property type="component" value="Unassembled WGS sequence"/>
</dbReference>
<accession>A0A9Q3BKY8</accession>
<dbReference type="EMBL" id="AVOT02001518">
    <property type="protein sequence ID" value="MBW0467209.1"/>
    <property type="molecule type" value="Genomic_DNA"/>
</dbReference>
<comment type="caution">
    <text evidence="2">The sequence shown here is derived from an EMBL/GenBank/DDBJ whole genome shotgun (WGS) entry which is preliminary data.</text>
</comment>
<dbReference type="AlphaFoldDB" id="A0A9Q3BKY8"/>
<proteinExistence type="predicted"/>
<feature type="region of interest" description="Disordered" evidence="1">
    <location>
        <begin position="49"/>
        <end position="71"/>
    </location>
</feature>
<gene>
    <name evidence="2" type="ORF">O181_006924</name>
</gene>
<feature type="compositionally biased region" description="Polar residues" evidence="1">
    <location>
        <begin position="50"/>
        <end position="68"/>
    </location>
</feature>
<organism evidence="2 3">
    <name type="scientific">Austropuccinia psidii MF-1</name>
    <dbReference type="NCBI Taxonomy" id="1389203"/>
    <lineage>
        <taxon>Eukaryota</taxon>
        <taxon>Fungi</taxon>
        <taxon>Dikarya</taxon>
        <taxon>Basidiomycota</taxon>
        <taxon>Pucciniomycotina</taxon>
        <taxon>Pucciniomycetes</taxon>
        <taxon>Pucciniales</taxon>
        <taxon>Sphaerophragmiaceae</taxon>
        <taxon>Austropuccinia</taxon>
    </lineage>
</organism>